<dbReference type="HOGENOM" id="CLU_000604_1_1_7"/>
<dbReference type="GO" id="GO:0016887">
    <property type="term" value="F:ATP hydrolysis activity"/>
    <property type="evidence" value="ECO:0007669"/>
    <property type="project" value="InterPro"/>
</dbReference>
<protein>
    <submittedName>
        <fullName evidence="5">Molybdenum transport ATP-binding protein ModC</fullName>
    </submittedName>
</protein>
<evidence type="ECO:0000313" key="5">
    <source>
        <dbReference type="EMBL" id="CBW25425.1"/>
    </source>
</evidence>
<keyword evidence="2" id="KW-0547">Nucleotide-binding</keyword>
<dbReference type="GO" id="GO:0005524">
    <property type="term" value="F:ATP binding"/>
    <property type="evidence" value="ECO:0007669"/>
    <property type="project" value="UniProtKB-KW"/>
</dbReference>
<evidence type="ECO:0000256" key="2">
    <source>
        <dbReference type="ARBA" id="ARBA00022741"/>
    </source>
</evidence>
<dbReference type="SUPFAM" id="SSF52540">
    <property type="entry name" value="P-loop containing nucleoside triphosphate hydrolases"/>
    <property type="match status" value="1"/>
</dbReference>
<feature type="domain" description="ABC transporter" evidence="4">
    <location>
        <begin position="1"/>
        <end position="217"/>
    </location>
</feature>
<dbReference type="InterPro" id="IPR050093">
    <property type="entry name" value="ABC_SmlMolc_Importer"/>
</dbReference>
<dbReference type="KEGG" id="bmx:BMS_0512"/>
<dbReference type="Proteomes" id="UP000008963">
    <property type="component" value="Chromosome"/>
</dbReference>
<dbReference type="Pfam" id="PF00005">
    <property type="entry name" value="ABC_tran"/>
    <property type="match status" value="1"/>
</dbReference>
<dbReference type="OrthoDB" id="5292581at2"/>
<keyword evidence="3 5" id="KW-0067">ATP-binding</keyword>
<proteinExistence type="predicted"/>
<organism evidence="5 6">
    <name type="scientific">Halobacteriovorax marinus (strain ATCC BAA-682 / DSM 15412 / SJ)</name>
    <name type="common">Bacteriovorax marinus</name>
    <dbReference type="NCBI Taxonomy" id="862908"/>
    <lineage>
        <taxon>Bacteria</taxon>
        <taxon>Pseudomonadati</taxon>
        <taxon>Bdellovibrionota</taxon>
        <taxon>Bacteriovoracia</taxon>
        <taxon>Bacteriovoracales</taxon>
        <taxon>Halobacteriovoraceae</taxon>
        <taxon>Halobacteriovorax</taxon>
    </lineage>
</organism>
<dbReference type="PANTHER" id="PTHR42781">
    <property type="entry name" value="SPERMIDINE/PUTRESCINE IMPORT ATP-BINDING PROTEIN POTA"/>
    <property type="match status" value="1"/>
</dbReference>
<dbReference type="PROSITE" id="PS50893">
    <property type="entry name" value="ABC_TRANSPORTER_2"/>
    <property type="match status" value="1"/>
</dbReference>
<name>E1X4J5_HALMS</name>
<keyword evidence="1" id="KW-0813">Transport</keyword>
<dbReference type="InterPro" id="IPR003439">
    <property type="entry name" value="ABC_transporter-like_ATP-bd"/>
</dbReference>
<evidence type="ECO:0000256" key="3">
    <source>
        <dbReference type="ARBA" id="ARBA00022840"/>
    </source>
</evidence>
<dbReference type="AlphaFoldDB" id="E1X4J5"/>
<dbReference type="InterPro" id="IPR027417">
    <property type="entry name" value="P-loop_NTPase"/>
</dbReference>
<dbReference type="RefSeq" id="WP_014243212.1">
    <property type="nucleotide sequence ID" value="NC_016620.1"/>
</dbReference>
<dbReference type="SMART" id="SM00382">
    <property type="entry name" value="AAA"/>
    <property type="match status" value="1"/>
</dbReference>
<dbReference type="PATRIC" id="fig|862908.3.peg.490"/>
<keyword evidence="6" id="KW-1185">Reference proteome</keyword>
<reference evidence="6" key="1">
    <citation type="journal article" date="2013" name="ISME J.">
        <title>A small predatory core genome in the divergent marine Bacteriovorax marinus SJ and the terrestrial Bdellovibrio bacteriovorus.</title>
        <authorList>
            <person name="Crossman L.C."/>
            <person name="Chen H."/>
            <person name="Cerdeno-Tarraga A.M."/>
            <person name="Brooks K."/>
            <person name="Quail M.A."/>
            <person name="Pineiro S.A."/>
            <person name="Hobley L."/>
            <person name="Sockett R.E."/>
            <person name="Bentley S.D."/>
            <person name="Parkhill J."/>
            <person name="Williams H.N."/>
            <person name="Stine O.C."/>
        </authorList>
    </citation>
    <scope>NUCLEOTIDE SEQUENCE [LARGE SCALE GENOMIC DNA]</scope>
    <source>
        <strain evidence="6">ATCC BAA-682 / DSM 15412 / SJ</strain>
    </source>
</reference>
<evidence type="ECO:0000259" key="4">
    <source>
        <dbReference type="PROSITE" id="PS50893"/>
    </source>
</evidence>
<dbReference type="Gene3D" id="3.40.50.300">
    <property type="entry name" value="P-loop containing nucleotide triphosphate hydrolases"/>
    <property type="match status" value="1"/>
</dbReference>
<dbReference type="InterPro" id="IPR003593">
    <property type="entry name" value="AAA+_ATPase"/>
</dbReference>
<dbReference type="STRING" id="862908.BMS_0512"/>
<dbReference type="PANTHER" id="PTHR42781:SF4">
    <property type="entry name" value="SPERMIDINE_PUTRESCINE IMPORT ATP-BINDING PROTEIN POTA"/>
    <property type="match status" value="1"/>
</dbReference>
<accession>E1X4J5</accession>
<sequence>MIEGNIRKIYSGFEFCSGDFKISKESITIVYGDSGSGKTTFLNCIAGVEKDFEGEIHFEGDYSIGYVFQKNSLFPHLNVLKNLEFAVKRCQKIKYSLDEIVKALEIESLLHKRIHKLSGGEVQRVSIARSILSAADILLMDEPLSALHTKAKKEILDLILKINTEFKIPILMVTHSMEELSALCDEVIYMQRGEPLQVMNREEALRNLDPRGPINILRKEDVHSLKLNFIDKSTSDYLIHSNHIILAPDPTLKSNFAHYINCKIVEIIESDENVYLIKLEYLKSRPLYAKVLKSNFDFSIGQDVVALFGPESLMD</sequence>
<gene>
    <name evidence="5" type="primary">modC</name>
    <name evidence="5" type="ordered locus">BMS_0512</name>
</gene>
<evidence type="ECO:0000256" key="1">
    <source>
        <dbReference type="ARBA" id="ARBA00022448"/>
    </source>
</evidence>
<dbReference type="EMBL" id="FQ312005">
    <property type="protein sequence ID" value="CBW25425.1"/>
    <property type="molecule type" value="Genomic_DNA"/>
</dbReference>
<evidence type="ECO:0000313" key="6">
    <source>
        <dbReference type="Proteomes" id="UP000008963"/>
    </source>
</evidence>
<dbReference type="eggNOG" id="COG4148">
    <property type="taxonomic scope" value="Bacteria"/>
</dbReference>